<dbReference type="InterPro" id="IPR001851">
    <property type="entry name" value="ABC_transp_permease"/>
</dbReference>
<dbReference type="OrthoDB" id="9808136at2"/>
<evidence type="ECO:0000256" key="3">
    <source>
        <dbReference type="ARBA" id="ARBA00022448"/>
    </source>
</evidence>
<protein>
    <recommendedName>
        <fullName evidence="10">Autoinducer 2 import system permease protein LsrC</fullName>
    </recommendedName>
</protein>
<keyword evidence="13" id="KW-1185">Reference proteome</keyword>
<feature type="transmembrane region" description="Helical" evidence="11">
    <location>
        <begin position="25"/>
        <end position="47"/>
    </location>
</feature>
<dbReference type="Proteomes" id="UP000298173">
    <property type="component" value="Unassembled WGS sequence"/>
</dbReference>
<feature type="transmembrane region" description="Helical" evidence="11">
    <location>
        <begin position="112"/>
        <end position="135"/>
    </location>
</feature>
<dbReference type="AlphaFoldDB" id="A0A4R8V284"/>
<comment type="subunit">
    <text evidence="2">The complex is composed of two ATP-binding proteins (LsrA), two transmembrane proteins (LsrC and LsrD) and a solute-binding protein (LsrB).</text>
</comment>
<evidence type="ECO:0000256" key="8">
    <source>
        <dbReference type="ARBA" id="ARBA00023136"/>
    </source>
</evidence>
<evidence type="ECO:0000256" key="11">
    <source>
        <dbReference type="SAM" id="Phobius"/>
    </source>
</evidence>
<comment type="caution">
    <text evidence="12">The sequence shown here is derived from an EMBL/GenBank/DDBJ whole genome shotgun (WGS) entry which is preliminary data.</text>
</comment>
<sequence>MRTASALSPRGSETSTPRRNRIRQLPAAVSGQEVVLVGAIVALWVLLGLTTPAFLSAGSLQPLLSNIAPIAIIAIGQTIIMISGGIDVSVGSMVLVCAVVAAKLMVVFDTPLIVTIAAAMLVGGLLGLLNGVLIAVGRVHPIIITFATSNIFLFIGLRIFDSQTVTGIPPTLAVLGKGINGRFLGIPVSFLVMIFIAAAAWYYLRYVAGGRHFYAIGSDGPAARLTGIKVDRRAVLAYTVTGLLVGLASCMILANGTQNLDQTVGTGLSLATIAAVVIGGTSVLGGRGGVLGTILGAILVQTVASGVTQLGLPSQLGDLFVGLFIMVAVGTDLLRARARRRA</sequence>
<dbReference type="GO" id="GO:0005886">
    <property type="term" value="C:plasma membrane"/>
    <property type="evidence" value="ECO:0007669"/>
    <property type="project" value="UniProtKB-SubCell"/>
</dbReference>
<evidence type="ECO:0000313" key="13">
    <source>
        <dbReference type="Proteomes" id="UP000298173"/>
    </source>
</evidence>
<keyword evidence="4" id="KW-1003">Cell membrane</keyword>
<feature type="transmembrane region" description="Helical" evidence="11">
    <location>
        <begin position="180"/>
        <end position="204"/>
    </location>
</feature>
<evidence type="ECO:0000313" key="12">
    <source>
        <dbReference type="EMBL" id="TFB75871.1"/>
    </source>
</evidence>
<proteinExistence type="predicted"/>
<feature type="transmembrane region" description="Helical" evidence="11">
    <location>
        <begin position="266"/>
        <end position="284"/>
    </location>
</feature>
<dbReference type="EMBL" id="SOEY01000007">
    <property type="protein sequence ID" value="TFB75871.1"/>
    <property type="molecule type" value="Genomic_DNA"/>
</dbReference>
<feature type="transmembrane region" description="Helical" evidence="11">
    <location>
        <begin position="142"/>
        <end position="160"/>
    </location>
</feature>
<keyword evidence="6 11" id="KW-0812">Transmembrane</keyword>
<dbReference type="PANTHER" id="PTHR32196:SF29">
    <property type="entry name" value="AUTOINDUCER 2 IMPORT SYSTEM PERMEASE PROTEIN LSRC"/>
    <property type="match status" value="1"/>
</dbReference>
<keyword evidence="5" id="KW-0997">Cell inner membrane</keyword>
<evidence type="ECO:0000256" key="4">
    <source>
        <dbReference type="ARBA" id="ARBA00022475"/>
    </source>
</evidence>
<feature type="transmembrane region" description="Helical" evidence="11">
    <location>
        <begin position="316"/>
        <end position="334"/>
    </location>
</feature>
<evidence type="ECO:0000256" key="5">
    <source>
        <dbReference type="ARBA" id="ARBA00022519"/>
    </source>
</evidence>
<evidence type="ECO:0000256" key="10">
    <source>
        <dbReference type="ARBA" id="ARBA00039382"/>
    </source>
</evidence>
<keyword evidence="3" id="KW-0813">Transport</keyword>
<evidence type="ECO:0000256" key="1">
    <source>
        <dbReference type="ARBA" id="ARBA00004651"/>
    </source>
</evidence>
<keyword evidence="8 11" id="KW-0472">Membrane</keyword>
<feature type="transmembrane region" description="Helical" evidence="11">
    <location>
        <begin position="53"/>
        <end position="76"/>
    </location>
</feature>
<name>A0A4R8V284_9MICO</name>
<accession>A0A4R8V284</accession>
<dbReference type="CDD" id="cd06579">
    <property type="entry name" value="TM_PBP1_transp_AraH_like"/>
    <property type="match status" value="1"/>
</dbReference>
<gene>
    <name evidence="12" type="ORF">E3O06_04325</name>
</gene>
<reference evidence="12 13" key="1">
    <citation type="submission" date="2019-03" db="EMBL/GenBank/DDBJ databases">
        <title>Genomics of glacier-inhabiting Cryobacterium strains.</title>
        <authorList>
            <person name="Liu Q."/>
            <person name="Xin Y.-H."/>
        </authorList>
    </citation>
    <scope>NUCLEOTIDE SEQUENCE [LARGE SCALE GENOMIC DNA]</scope>
    <source>
        <strain evidence="12 13">HLT2-23</strain>
    </source>
</reference>
<evidence type="ECO:0000256" key="7">
    <source>
        <dbReference type="ARBA" id="ARBA00022989"/>
    </source>
</evidence>
<dbReference type="Pfam" id="PF02653">
    <property type="entry name" value="BPD_transp_2"/>
    <property type="match status" value="1"/>
</dbReference>
<comment type="function">
    <text evidence="9">Part of the ABC transporter complex LsrABCD involved in autoinducer 2 (AI-2) import. Probably responsible for the translocation of the substrate across the membrane.</text>
</comment>
<comment type="subcellular location">
    <subcellularLocation>
        <location evidence="1">Cell membrane</location>
        <topology evidence="1">Multi-pass membrane protein</topology>
    </subcellularLocation>
</comment>
<keyword evidence="7 11" id="KW-1133">Transmembrane helix</keyword>
<dbReference type="PANTHER" id="PTHR32196">
    <property type="entry name" value="ABC TRANSPORTER PERMEASE PROTEIN YPHD-RELATED-RELATED"/>
    <property type="match status" value="1"/>
</dbReference>
<dbReference type="GO" id="GO:0022857">
    <property type="term" value="F:transmembrane transporter activity"/>
    <property type="evidence" value="ECO:0007669"/>
    <property type="project" value="InterPro"/>
</dbReference>
<feature type="transmembrane region" description="Helical" evidence="11">
    <location>
        <begin position="88"/>
        <end position="106"/>
    </location>
</feature>
<evidence type="ECO:0000256" key="2">
    <source>
        <dbReference type="ARBA" id="ARBA00011262"/>
    </source>
</evidence>
<evidence type="ECO:0000256" key="6">
    <source>
        <dbReference type="ARBA" id="ARBA00022692"/>
    </source>
</evidence>
<feature type="transmembrane region" description="Helical" evidence="11">
    <location>
        <begin position="291"/>
        <end position="310"/>
    </location>
</feature>
<dbReference type="RefSeq" id="WP_134501768.1">
    <property type="nucleotide sequence ID" value="NZ_SOEY01000007.1"/>
</dbReference>
<evidence type="ECO:0000256" key="9">
    <source>
        <dbReference type="ARBA" id="ARBA00025439"/>
    </source>
</evidence>
<organism evidence="12 13">
    <name type="scientific">Cryobacterium glaciale</name>
    <dbReference type="NCBI Taxonomy" id="1259145"/>
    <lineage>
        <taxon>Bacteria</taxon>
        <taxon>Bacillati</taxon>
        <taxon>Actinomycetota</taxon>
        <taxon>Actinomycetes</taxon>
        <taxon>Micrococcales</taxon>
        <taxon>Microbacteriaceae</taxon>
        <taxon>Cryobacterium</taxon>
    </lineage>
</organism>
<feature type="transmembrane region" description="Helical" evidence="11">
    <location>
        <begin position="234"/>
        <end position="254"/>
    </location>
</feature>